<feature type="region of interest" description="Disordered" evidence="1">
    <location>
        <begin position="282"/>
        <end position="368"/>
    </location>
</feature>
<evidence type="ECO:0000313" key="4">
    <source>
        <dbReference type="Proteomes" id="UP001620645"/>
    </source>
</evidence>
<feature type="region of interest" description="Disordered" evidence="1">
    <location>
        <begin position="415"/>
        <end position="554"/>
    </location>
</feature>
<organism evidence="3 4">
    <name type="scientific">Heterodera schachtii</name>
    <name type="common">Sugarbeet cyst nematode worm</name>
    <name type="synonym">Tylenchus schachtii</name>
    <dbReference type="NCBI Taxonomy" id="97005"/>
    <lineage>
        <taxon>Eukaryota</taxon>
        <taxon>Metazoa</taxon>
        <taxon>Ecdysozoa</taxon>
        <taxon>Nematoda</taxon>
        <taxon>Chromadorea</taxon>
        <taxon>Rhabditida</taxon>
        <taxon>Tylenchina</taxon>
        <taxon>Tylenchomorpha</taxon>
        <taxon>Tylenchoidea</taxon>
        <taxon>Heteroderidae</taxon>
        <taxon>Heteroderinae</taxon>
        <taxon>Heterodera</taxon>
    </lineage>
</organism>
<gene>
    <name evidence="3" type="ORF">niasHS_017667</name>
</gene>
<comment type="caution">
    <text evidence="3">The sequence shown here is derived from an EMBL/GenBank/DDBJ whole genome shotgun (WGS) entry which is preliminary data.</text>
</comment>
<keyword evidence="4" id="KW-1185">Reference proteome</keyword>
<evidence type="ECO:0000256" key="1">
    <source>
        <dbReference type="SAM" id="MobiDB-lite"/>
    </source>
</evidence>
<dbReference type="PANTHER" id="PTHR46370:SF1">
    <property type="entry name" value="GPALPP MOTIFS-CONTAINING PROTEIN 1"/>
    <property type="match status" value="1"/>
</dbReference>
<dbReference type="PANTHER" id="PTHR46370">
    <property type="entry name" value="GPALPP MOTIFS-CONTAINING PROTEIN 1"/>
    <property type="match status" value="1"/>
</dbReference>
<feature type="compositionally biased region" description="Polar residues" evidence="1">
    <location>
        <begin position="415"/>
        <end position="441"/>
    </location>
</feature>
<feature type="compositionally biased region" description="Basic and acidic residues" evidence="1">
    <location>
        <begin position="458"/>
        <end position="482"/>
    </location>
</feature>
<dbReference type="InterPro" id="IPR046331">
    <property type="entry name" value="GPAM1-like"/>
</dbReference>
<reference evidence="3 4" key="1">
    <citation type="submission" date="2024-10" db="EMBL/GenBank/DDBJ databases">
        <authorList>
            <person name="Kim D."/>
        </authorList>
    </citation>
    <scope>NUCLEOTIDE SEQUENCE [LARGE SCALE GENOMIC DNA]</scope>
    <source>
        <strain evidence="3">Taebaek</strain>
    </source>
</reference>
<evidence type="ECO:0000313" key="3">
    <source>
        <dbReference type="EMBL" id="KAL3072693.1"/>
    </source>
</evidence>
<protein>
    <recommendedName>
        <fullName evidence="2">DUF3752 domain-containing protein</fullName>
    </recommendedName>
</protein>
<dbReference type="Pfam" id="PF12572">
    <property type="entry name" value="DUF3752"/>
    <property type="match status" value="1"/>
</dbReference>
<feature type="compositionally biased region" description="Polar residues" evidence="1">
    <location>
        <begin position="491"/>
        <end position="500"/>
    </location>
</feature>
<feature type="compositionally biased region" description="Basic and acidic residues" evidence="1">
    <location>
        <begin position="317"/>
        <end position="343"/>
    </location>
</feature>
<evidence type="ECO:0000259" key="2">
    <source>
        <dbReference type="Pfam" id="PF12572"/>
    </source>
</evidence>
<name>A0ABD2IHD9_HETSC</name>
<feature type="domain" description="DUF3752" evidence="2">
    <location>
        <begin position="412"/>
        <end position="518"/>
    </location>
</feature>
<proteinExistence type="predicted"/>
<dbReference type="AlphaFoldDB" id="A0ABD2IHD9"/>
<dbReference type="InterPro" id="IPR022226">
    <property type="entry name" value="DUF3752"/>
</dbReference>
<dbReference type="EMBL" id="JBICCN010000373">
    <property type="protein sequence ID" value="KAL3072693.1"/>
    <property type="molecule type" value="Genomic_DNA"/>
</dbReference>
<accession>A0ABD2IHD9</accession>
<sequence>MRCKVKGKASEEAKGAGERLLTKELMGGDLTSAIFTSKSGNLRWSYRRDPLTHSFTEMQITRFNFSEIADRFEVKTKWHISNLLILTTFKSLLGMNSIWCKRKQIQIGFLPMDLKIISRKLDQFTNLDMLKNLDRIYHQDSVSVGMNCDGANDDFSIPIEAYDLDDPEDPLQGGAAAQKKPNNLEVHNHPLVLPKVVHQKSDEQCSLPSLSISSGQLADFVPVDQRPCSSSTIFQCDDEKTFGPALPPEFVSVTPQQFDEYDIGTSLPPDEPQCSMDLAKKVPEGTNTHRKPKSILERTNFGPTLPSSSDEEEEEKKEDKTEDGGNEHFGKGEGTDERRHGVGWEEGDEETVGPMPPMPGKTEEEEHAEYLGRLTEFEFNKHTQSKELRREEWMTELPQKMLKTGAFGLTAKTSFSRRSSDLSLQKSDLWTNVPNGNSATNKPKKEKSGEVGSSTKTAENERLEQQKVDELNKERGESLLERHQKKRKIENAQSSSTSLIVTEGGERKPFDRDREIESRCFRGKGGAGGSGEMKERMGGELSSRFGHANDRKFL</sequence>
<feature type="compositionally biased region" description="Basic and acidic residues" evidence="1">
    <location>
        <begin position="504"/>
        <end position="520"/>
    </location>
</feature>
<dbReference type="Proteomes" id="UP001620645">
    <property type="component" value="Unassembled WGS sequence"/>
</dbReference>